<dbReference type="Pfam" id="PF00440">
    <property type="entry name" value="TetR_N"/>
    <property type="match status" value="1"/>
</dbReference>
<name>A0A4U7N5V6_9RHOB</name>
<keyword evidence="4" id="KW-1185">Reference proteome</keyword>
<dbReference type="InterPro" id="IPR009057">
    <property type="entry name" value="Homeodomain-like_sf"/>
</dbReference>
<feature type="domain" description="HTH tetR-type" evidence="2">
    <location>
        <begin position="15"/>
        <end position="48"/>
    </location>
</feature>
<dbReference type="GO" id="GO:0003677">
    <property type="term" value="F:DNA binding"/>
    <property type="evidence" value="ECO:0007669"/>
    <property type="project" value="UniProtKB-KW"/>
</dbReference>
<sequence>MSATRLSPDSWIQAGFDALFAQGPSALKAEALARELKTTKGSFYWHFKDVPAYHDALLQTWETTCLARFNAIKSSDGTAVQRLRLLAQILENDGTSDTSIKIEPAMRSWAQENQKVAASVSQVDSTRLTALDELLAEIGLSNPELSRIIYAANLGMVELSKHDGQENAEALGTLVDLILALYE</sequence>
<dbReference type="InterPro" id="IPR001647">
    <property type="entry name" value="HTH_TetR"/>
</dbReference>
<reference evidence="3 4" key="1">
    <citation type="submission" date="2019-04" db="EMBL/GenBank/DDBJ databases">
        <title>Genome sequence of Pelagicola litoralis CL-ES2.</title>
        <authorList>
            <person name="Cao J."/>
        </authorList>
    </citation>
    <scope>NUCLEOTIDE SEQUENCE [LARGE SCALE GENOMIC DNA]</scope>
    <source>
        <strain evidence="3 4">CL-ES2</strain>
    </source>
</reference>
<dbReference type="Gene3D" id="1.10.357.10">
    <property type="entry name" value="Tetracycline Repressor, domain 2"/>
    <property type="match status" value="1"/>
</dbReference>
<dbReference type="SUPFAM" id="SSF46689">
    <property type="entry name" value="Homeodomain-like"/>
    <property type="match status" value="1"/>
</dbReference>
<dbReference type="AlphaFoldDB" id="A0A4U7N5V6"/>
<gene>
    <name evidence="3" type="ORF">FAP39_07995</name>
</gene>
<dbReference type="OrthoDB" id="3218408at2"/>
<dbReference type="RefSeq" id="WP_138015877.1">
    <property type="nucleotide sequence ID" value="NZ_SULI01000007.1"/>
</dbReference>
<comment type="caution">
    <text evidence="3">The sequence shown here is derived from an EMBL/GenBank/DDBJ whole genome shotgun (WGS) entry which is preliminary data.</text>
</comment>
<evidence type="ECO:0000256" key="1">
    <source>
        <dbReference type="ARBA" id="ARBA00023125"/>
    </source>
</evidence>
<evidence type="ECO:0000313" key="3">
    <source>
        <dbReference type="EMBL" id="TKZ21048.1"/>
    </source>
</evidence>
<organism evidence="3 4">
    <name type="scientific">Shimia litoralis</name>
    <dbReference type="NCBI Taxonomy" id="420403"/>
    <lineage>
        <taxon>Bacteria</taxon>
        <taxon>Pseudomonadati</taxon>
        <taxon>Pseudomonadota</taxon>
        <taxon>Alphaproteobacteria</taxon>
        <taxon>Rhodobacterales</taxon>
        <taxon>Roseobacteraceae</taxon>
    </lineage>
</organism>
<protein>
    <submittedName>
        <fullName evidence="3">TetR/AcrR family transcriptional regulator</fullName>
    </submittedName>
</protein>
<proteinExistence type="predicted"/>
<evidence type="ECO:0000313" key="4">
    <source>
        <dbReference type="Proteomes" id="UP000306575"/>
    </source>
</evidence>
<accession>A0A4U7N5V6</accession>
<evidence type="ECO:0000259" key="2">
    <source>
        <dbReference type="Pfam" id="PF00440"/>
    </source>
</evidence>
<dbReference type="EMBL" id="SULI01000007">
    <property type="protein sequence ID" value="TKZ21048.1"/>
    <property type="molecule type" value="Genomic_DNA"/>
</dbReference>
<keyword evidence="1" id="KW-0238">DNA-binding</keyword>
<dbReference type="Proteomes" id="UP000306575">
    <property type="component" value="Unassembled WGS sequence"/>
</dbReference>